<evidence type="ECO:0000256" key="7">
    <source>
        <dbReference type="ARBA" id="ARBA00023012"/>
    </source>
</evidence>
<dbReference type="InterPro" id="IPR004358">
    <property type="entry name" value="Sig_transdc_His_kin-like_C"/>
</dbReference>
<dbReference type="Pfam" id="PF06580">
    <property type="entry name" value="His_kinase"/>
    <property type="match status" value="1"/>
</dbReference>
<keyword evidence="3" id="KW-0808">Transferase</keyword>
<dbReference type="EMBL" id="BMFV01000035">
    <property type="protein sequence ID" value="GGH86934.1"/>
    <property type="molecule type" value="Genomic_DNA"/>
</dbReference>
<evidence type="ECO:0000256" key="8">
    <source>
        <dbReference type="SAM" id="Phobius"/>
    </source>
</evidence>
<keyword evidence="5 10" id="KW-0418">Kinase</keyword>
<dbReference type="PANTHER" id="PTHR34220:SF7">
    <property type="entry name" value="SENSOR HISTIDINE KINASE YPDA"/>
    <property type="match status" value="1"/>
</dbReference>
<dbReference type="GO" id="GO:0005524">
    <property type="term" value="F:ATP binding"/>
    <property type="evidence" value="ECO:0007669"/>
    <property type="project" value="UniProtKB-KW"/>
</dbReference>
<dbReference type="EC" id="2.7.13.3" evidence="2"/>
<dbReference type="GO" id="GO:0000155">
    <property type="term" value="F:phosphorelay sensor kinase activity"/>
    <property type="evidence" value="ECO:0007669"/>
    <property type="project" value="InterPro"/>
</dbReference>
<reference evidence="10" key="2">
    <citation type="submission" date="2020-09" db="EMBL/GenBank/DDBJ databases">
        <authorList>
            <person name="Sun Q."/>
            <person name="Zhou Y."/>
        </authorList>
    </citation>
    <scope>NUCLEOTIDE SEQUENCE</scope>
    <source>
        <strain evidence="10">CGMCC 1.12777</strain>
    </source>
</reference>
<dbReference type="SUPFAM" id="SSF55874">
    <property type="entry name" value="ATPase domain of HSP90 chaperone/DNA topoisomerase II/histidine kinase"/>
    <property type="match status" value="1"/>
</dbReference>
<gene>
    <name evidence="10" type="primary">yesM</name>
    <name evidence="10" type="ORF">GCM10007096_35790</name>
</gene>
<proteinExistence type="predicted"/>
<evidence type="ECO:0000256" key="4">
    <source>
        <dbReference type="ARBA" id="ARBA00022741"/>
    </source>
</evidence>
<evidence type="ECO:0000256" key="3">
    <source>
        <dbReference type="ARBA" id="ARBA00022679"/>
    </source>
</evidence>
<dbReference type="PRINTS" id="PR00344">
    <property type="entry name" value="BCTRLSENSOR"/>
</dbReference>
<dbReference type="GO" id="GO:0016020">
    <property type="term" value="C:membrane"/>
    <property type="evidence" value="ECO:0007669"/>
    <property type="project" value="InterPro"/>
</dbReference>
<dbReference type="Pfam" id="PF02518">
    <property type="entry name" value="HATPase_c"/>
    <property type="match status" value="1"/>
</dbReference>
<dbReference type="PROSITE" id="PS50109">
    <property type="entry name" value="HIS_KIN"/>
    <property type="match status" value="1"/>
</dbReference>
<comment type="catalytic activity">
    <reaction evidence="1">
        <text>ATP + protein L-histidine = ADP + protein N-phospho-L-histidine.</text>
        <dbReference type="EC" id="2.7.13.3"/>
    </reaction>
</comment>
<sequence length="593" mass="68323">MTRMFKKSYGDLKFKYKLFTLISLIMIISFSFTFIGLQYAFYSYDKQLYRKSSQLLSSSSSSIENELQKIKDVSYNIVTDPQVQKDLISQITHSNSYDRFLIRSNMTDKLLSYVNNNPYIQSIDLVDVNGQDSNVGTRTVKLTEKQQTTIINMAKKEHGTAVWINPEGKDLTLFIAREVREYNDLSFRSIGTLIIRIDIDHLVNGLLQGTNESNGDFIIFDKQGLIYPQRINSAYKHLTLSLNQNSGYEIRKMGEKNYFIVHFKSHYLDWDYVNVIPFNEIFQKVGVVKTALILIFIIMYVIVAILGLRFARNITSPLENLVNGMHYAQIGDFKEAQKGFLKPAFLHDDEVGQLHKNFQKMIQKIDELVNENLSKQITIKETEFKALQAQINPHFLYNTLESINWLAKMGDQEQISKMVEALGFLLRNSISLKKPLITIESELNIVENYIIIQKYRFEERLNFTINVNPDVFDFLIPKLTLQPLVENAINYALETRIESCNIRIESILYQENFQLIVEDNGPGMDPAILEKVKKGEIKTRGQGIGLSNIDERIKLLFGSQYGVTIESQPNNGTKILILLPYKRGEEHVQSDVS</sequence>
<dbReference type="RefSeq" id="WP_188498751.1">
    <property type="nucleotide sequence ID" value="NZ_BMFV01000035.1"/>
</dbReference>
<dbReference type="SMART" id="SM00387">
    <property type="entry name" value="HATPase_c"/>
    <property type="match status" value="1"/>
</dbReference>
<organism evidence="10 11">
    <name type="scientific">Pullulanibacillus pueri</name>
    <dbReference type="NCBI Taxonomy" id="1437324"/>
    <lineage>
        <taxon>Bacteria</taxon>
        <taxon>Bacillati</taxon>
        <taxon>Bacillota</taxon>
        <taxon>Bacilli</taxon>
        <taxon>Bacillales</taxon>
        <taxon>Sporolactobacillaceae</taxon>
        <taxon>Pullulanibacillus</taxon>
    </lineage>
</organism>
<evidence type="ECO:0000256" key="1">
    <source>
        <dbReference type="ARBA" id="ARBA00000085"/>
    </source>
</evidence>
<keyword evidence="4" id="KW-0547">Nucleotide-binding</keyword>
<evidence type="ECO:0000313" key="10">
    <source>
        <dbReference type="EMBL" id="GGH86934.1"/>
    </source>
</evidence>
<keyword evidence="8" id="KW-1133">Transmembrane helix</keyword>
<reference evidence="10" key="1">
    <citation type="journal article" date="2014" name="Int. J. Syst. Evol. Microbiol.">
        <title>Complete genome sequence of Corynebacterium casei LMG S-19264T (=DSM 44701T), isolated from a smear-ripened cheese.</title>
        <authorList>
            <consortium name="US DOE Joint Genome Institute (JGI-PGF)"/>
            <person name="Walter F."/>
            <person name="Albersmeier A."/>
            <person name="Kalinowski J."/>
            <person name="Ruckert C."/>
        </authorList>
    </citation>
    <scope>NUCLEOTIDE SEQUENCE</scope>
    <source>
        <strain evidence="10">CGMCC 1.12777</strain>
    </source>
</reference>
<dbReference type="Proteomes" id="UP000656813">
    <property type="component" value="Unassembled WGS sequence"/>
</dbReference>
<dbReference type="InterPro" id="IPR003594">
    <property type="entry name" value="HATPase_dom"/>
</dbReference>
<keyword evidence="8" id="KW-0472">Membrane</keyword>
<evidence type="ECO:0000259" key="9">
    <source>
        <dbReference type="PROSITE" id="PS50109"/>
    </source>
</evidence>
<dbReference type="Gene3D" id="3.30.565.10">
    <property type="entry name" value="Histidine kinase-like ATPase, C-terminal domain"/>
    <property type="match status" value="1"/>
</dbReference>
<keyword evidence="8" id="KW-0812">Transmembrane</keyword>
<evidence type="ECO:0000313" key="11">
    <source>
        <dbReference type="Proteomes" id="UP000656813"/>
    </source>
</evidence>
<dbReference type="InterPro" id="IPR005467">
    <property type="entry name" value="His_kinase_dom"/>
</dbReference>
<dbReference type="InterPro" id="IPR036890">
    <property type="entry name" value="HATPase_C_sf"/>
</dbReference>
<dbReference type="InterPro" id="IPR010559">
    <property type="entry name" value="Sig_transdc_His_kin_internal"/>
</dbReference>
<dbReference type="PANTHER" id="PTHR34220">
    <property type="entry name" value="SENSOR HISTIDINE KINASE YPDA"/>
    <property type="match status" value="1"/>
</dbReference>
<protein>
    <recommendedName>
        <fullName evidence="2">histidine kinase</fullName>
        <ecNumber evidence="2">2.7.13.3</ecNumber>
    </recommendedName>
</protein>
<keyword evidence="7" id="KW-0902">Two-component regulatory system</keyword>
<keyword evidence="11" id="KW-1185">Reference proteome</keyword>
<dbReference type="AlphaFoldDB" id="A0A8J2ZYL4"/>
<feature type="transmembrane region" description="Helical" evidence="8">
    <location>
        <begin position="21"/>
        <end position="42"/>
    </location>
</feature>
<evidence type="ECO:0000256" key="6">
    <source>
        <dbReference type="ARBA" id="ARBA00022840"/>
    </source>
</evidence>
<accession>A0A8J2ZYL4</accession>
<feature type="transmembrane region" description="Helical" evidence="8">
    <location>
        <begin position="291"/>
        <end position="311"/>
    </location>
</feature>
<name>A0A8J2ZYL4_9BACL</name>
<feature type="domain" description="Histidine kinase" evidence="9">
    <location>
        <begin position="481"/>
        <end position="583"/>
    </location>
</feature>
<evidence type="ECO:0000256" key="5">
    <source>
        <dbReference type="ARBA" id="ARBA00022777"/>
    </source>
</evidence>
<evidence type="ECO:0000256" key="2">
    <source>
        <dbReference type="ARBA" id="ARBA00012438"/>
    </source>
</evidence>
<dbReference type="InterPro" id="IPR050640">
    <property type="entry name" value="Bact_2-comp_sensor_kinase"/>
</dbReference>
<keyword evidence="6" id="KW-0067">ATP-binding</keyword>
<dbReference type="Gene3D" id="6.10.340.10">
    <property type="match status" value="1"/>
</dbReference>
<comment type="caution">
    <text evidence="10">The sequence shown here is derived from an EMBL/GenBank/DDBJ whole genome shotgun (WGS) entry which is preliminary data.</text>
</comment>